<evidence type="ECO:0000313" key="2">
    <source>
        <dbReference type="RefSeq" id="XP_025770778.1"/>
    </source>
</evidence>
<dbReference type="GeneID" id="112851485"/>
<name>A0A6P6H5D7_PUMCO</name>
<proteinExistence type="predicted"/>
<evidence type="ECO:0000313" key="1">
    <source>
        <dbReference type="Proteomes" id="UP000515131"/>
    </source>
</evidence>
<gene>
    <name evidence="2" type="primary">LOC112851485</name>
</gene>
<protein>
    <submittedName>
        <fullName evidence="2">Polypeptide N-acetylgalactosaminyltransferase 2-like</fullName>
    </submittedName>
</protein>
<sequence length="99" mass="11121">METLPPGKVRWRDFNQEAYVGGTMVRSGQDPYARNKFNQVESDKLRMDRAIPDTRHDQCARGPAHFQTLGLLERLGSEQPPGWPCLPRGPALGVYLGRG</sequence>
<organism evidence="1 2">
    <name type="scientific">Puma concolor</name>
    <name type="common">Mountain lion</name>
    <name type="synonym">Felis concolor</name>
    <dbReference type="NCBI Taxonomy" id="9696"/>
    <lineage>
        <taxon>Eukaryota</taxon>
        <taxon>Metazoa</taxon>
        <taxon>Chordata</taxon>
        <taxon>Craniata</taxon>
        <taxon>Vertebrata</taxon>
        <taxon>Euteleostomi</taxon>
        <taxon>Mammalia</taxon>
        <taxon>Eutheria</taxon>
        <taxon>Laurasiatheria</taxon>
        <taxon>Carnivora</taxon>
        <taxon>Feliformia</taxon>
        <taxon>Felidae</taxon>
        <taxon>Felinae</taxon>
        <taxon>Puma</taxon>
    </lineage>
</organism>
<keyword evidence="1" id="KW-1185">Reference proteome</keyword>
<dbReference type="KEGG" id="pcoo:112851485"/>
<dbReference type="AlphaFoldDB" id="A0A6P6H5D7"/>
<dbReference type="RefSeq" id="XP_025770778.1">
    <property type="nucleotide sequence ID" value="XM_025914993.1"/>
</dbReference>
<reference evidence="2" key="1">
    <citation type="submission" date="2025-08" db="UniProtKB">
        <authorList>
            <consortium name="RefSeq"/>
        </authorList>
    </citation>
    <scope>IDENTIFICATION</scope>
    <source>
        <tissue evidence="2">Blood</tissue>
    </source>
</reference>
<accession>A0A6P6H5D7</accession>
<dbReference type="InterPro" id="IPR029044">
    <property type="entry name" value="Nucleotide-diphossugar_trans"/>
</dbReference>
<dbReference type="Gene3D" id="3.90.550.10">
    <property type="entry name" value="Spore Coat Polysaccharide Biosynthesis Protein SpsA, Chain A"/>
    <property type="match status" value="1"/>
</dbReference>
<dbReference type="Proteomes" id="UP000515131">
    <property type="component" value="Unplaced"/>
</dbReference>